<evidence type="ECO:0000313" key="1">
    <source>
        <dbReference type="EMBL" id="RZT80283.1"/>
    </source>
</evidence>
<dbReference type="Proteomes" id="UP000293781">
    <property type="component" value="Unassembled WGS sequence"/>
</dbReference>
<gene>
    <name evidence="1" type="ORF">EV382_3529</name>
</gene>
<protein>
    <submittedName>
        <fullName evidence="1">Uncharacterized protein</fullName>
    </submittedName>
</protein>
<proteinExistence type="predicted"/>
<dbReference type="EMBL" id="SHKK01000001">
    <property type="protein sequence ID" value="RZT80283.1"/>
    <property type="molecule type" value="Genomic_DNA"/>
</dbReference>
<reference evidence="1 2" key="1">
    <citation type="submission" date="2019-02" db="EMBL/GenBank/DDBJ databases">
        <title>Sequencing the genomes of 1000 actinobacteria strains.</title>
        <authorList>
            <person name="Klenk H.-P."/>
        </authorList>
    </citation>
    <scope>NUCLEOTIDE SEQUENCE [LARGE SCALE GENOMIC DNA]</scope>
    <source>
        <strain evidence="1 2">DSM 45888</strain>
    </source>
</reference>
<name>A0A4Q7UL00_9ACTN</name>
<comment type="caution">
    <text evidence="1">The sequence shown here is derived from an EMBL/GenBank/DDBJ whole genome shotgun (WGS) entry which is preliminary data.</text>
</comment>
<dbReference type="AlphaFoldDB" id="A0A4Q7UL00"/>
<keyword evidence="2" id="KW-1185">Reference proteome</keyword>
<sequence length="87" mass="9333">MPRAATSPTVVRLEGFPPDPAPDPNAVFRMYGVASDSSFTSRSMTFRLAEVESLRPGSVLITDIVDGGEEQRSVAIEEFASLGRDAC</sequence>
<organism evidence="1 2">
    <name type="scientific">Micromonospora violae</name>
    <dbReference type="NCBI Taxonomy" id="1278207"/>
    <lineage>
        <taxon>Bacteria</taxon>
        <taxon>Bacillati</taxon>
        <taxon>Actinomycetota</taxon>
        <taxon>Actinomycetes</taxon>
        <taxon>Micromonosporales</taxon>
        <taxon>Micromonosporaceae</taxon>
        <taxon>Micromonospora</taxon>
    </lineage>
</organism>
<evidence type="ECO:0000313" key="2">
    <source>
        <dbReference type="Proteomes" id="UP000293781"/>
    </source>
</evidence>
<accession>A0A4Q7UL00</accession>